<comment type="caution">
    <text evidence="3">The sequence shown here is derived from an EMBL/GenBank/DDBJ whole genome shotgun (WGS) entry which is preliminary data.</text>
</comment>
<evidence type="ECO:0000313" key="3">
    <source>
        <dbReference type="EMBL" id="PNF29898.1"/>
    </source>
</evidence>
<accession>A0A2J7QMV1</accession>
<evidence type="ECO:0000259" key="2">
    <source>
        <dbReference type="PROSITE" id="PS50878"/>
    </source>
</evidence>
<sequence length="1020" mass="117737">MVKSTSRSQTGKSIPSLNKDVSANQSAVRNTIKLNNAKPPYDTVHKNHIHPSNKLLQNHYNTNKLTILHQNIRGIINKVDEFLNSLSLNAPQIICLSEHHLKTDEISEVNFDHYTVGTSYCRQTYSHGGVCVLVHKNIQFNTINLDQFNKEKDLEICALKLNVASNNFTIICIYRSPTGNFSYFLNQLELILNKVHKTSSELILCGDLNINYLNDSSRKDLLDSLLASFNLFSTINFPTRISNNSCTLIDNIYINTHRHEYSVHPVINGLSDHDAQAITLNNISIPVPKHVSTYTRNINNYSISQFTCLLSYENWEDVFLETNVNVIFNNFLNTFLRIFYSCFPVKKSQYSYKQKPWLTTGIRISCANKRKLYLTYRNNNDPNFKEYYKKYCRTLARVIMAAKKFYYNKLLLKSNNKTKTTWNILKTITHNRSTSNNISSMTIKDKLSCNPLAIANAFNTYFSSVAENLLTKNVSRKTIINNKDFLSYLHQNFIQSFSTMKLRNTTTYEIEKIIHSLKSKNSHGYDEISSRILKVSTPYVLSPLTYIFNMILQTGIFPDRLKFSEVKPLYKKGDKTEFSNYRPISLLPTFSKIIEKIIYKRLYSHLNKNNILVKEQFGFRETLSTEIATYTLLNNILSSLEKKNYVGGLFCDLQKAFDCVNHNILLAKMEFYGISGIVIKLMRSYLENRHQRVSVKDIKLNKVSSKWEPVKHGVPQGSILGPLLFLIYINDFPLTINKMANPILFADDTSIIISSTNPEEFKSNVSSVLNETINWFNSNFLTLNCEKSHFLQFLLKKHKEIKMQIISSNSVITNINCTKFLGLNVDSTMSWKDHITELSSRLNKACYAIRAIKPFMSLDLMKSIYHSYAHSILSYGIVFWGNSYLSDSIFKIQKRIIRVITSSGRYDSCRELFKKLQILPLQSQYIFSLLVFVIKNRSCFISNSDIHDINTRYNHNLHLPSTNLSSVQKGVLFSGSKIYNHLPLNIKMLSKDIKHFKSSLKTYLTEHAFYSIDEYYQLTS</sequence>
<feature type="region of interest" description="Disordered" evidence="1">
    <location>
        <begin position="1"/>
        <end position="23"/>
    </location>
</feature>
<dbReference type="InterPro" id="IPR043502">
    <property type="entry name" value="DNA/RNA_pol_sf"/>
</dbReference>
<dbReference type="Pfam" id="PF03372">
    <property type="entry name" value="Exo_endo_phos"/>
    <property type="match status" value="1"/>
</dbReference>
<dbReference type="PANTHER" id="PTHR33332">
    <property type="entry name" value="REVERSE TRANSCRIPTASE DOMAIN-CONTAINING PROTEIN"/>
    <property type="match status" value="1"/>
</dbReference>
<dbReference type="Pfam" id="PF00078">
    <property type="entry name" value="RVT_1"/>
    <property type="match status" value="1"/>
</dbReference>
<dbReference type="STRING" id="105785.A0A2J7QMV1"/>
<reference evidence="3 4" key="1">
    <citation type="submission" date="2017-12" db="EMBL/GenBank/DDBJ databases">
        <title>Hemimetabolous genomes reveal molecular basis of termite eusociality.</title>
        <authorList>
            <person name="Harrison M.C."/>
            <person name="Jongepier E."/>
            <person name="Robertson H.M."/>
            <person name="Arning N."/>
            <person name="Bitard-Feildel T."/>
            <person name="Chao H."/>
            <person name="Childers C.P."/>
            <person name="Dinh H."/>
            <person name="Doddapaneni H."/>
            <person name="Dugan S."/>
            <person name="Gowin J."/>
            <person name="Greiner C."/>
            <person name="Han Y."/>
            <person name="Hu H."/>
            <person name="Hughes D.S.T."/>
            <person name="Huylmans A.-K."/>
            <person name="Kemena C."/>
            <person name="Kremer L.P.M."/>
            <person name="Lee S.L."/>
            <person name="Lopez-Ezquerra A."/>
            <person name="Mallet L."/>
            <person name="Monroy-Kuhn J.M."/>
            <person name="Moser A."/>
            <person name="Murali S.C."/>
            <person name="Muzny D.M."/>
            <person name="Otani S."/>
            <person name="Piulachs M.-D."/>
            <person name="Poelchau M."/>
            <person name="Qu J."/>
            <person name="Schaub F."/>
            <person name="Wada-Katsumata A."/>
            <person name="Worley K.C."/>
            <person name="Xie Q."/>
            <person name="Ylla G."/>
            <person name="Poulsen M."/>
            <person name="Gibbs R.A."/>
            <person name="Schal C."/>
            <person name="Richards S."/>
            <person name="Belles X."/>
            <person name="Korb J."/>
            <person name="Bornberg-Bauer E."/>
        </authorList>
    </citation>
    <scope>NUCLEOTIDE SEQUENCE [LARGE SCALE GENOMIC DNA]</scope>
    <source>
        <tissue evidence="3">Whole body</tissue>
    </source>
</reference>
<dbReference type="Gene3D" id="3.60.10.10">
    <property type="entry name" value="Endonuclease/exonuclease/phosphatase"/>
    <property type="match status" value="1"/>
</dbReference>
<dbReference type="SUPFAM" id="SSF56219">
    <property type="entry name" value="DNase I-like"/>
    <property type="match status" value="1"/>
</dbReference>
<gene>
    <name evidence="3" type="ORF">B7P43_G07267</name>
</gene>
<dbReference type="Proteomes" id="UP000235965">
    <property type="component" value="Unassembled WGS sequence"/>
</dbReference>
<dbReference type="CDD" id="cd01650">
    <property type="entry name" value="RT_nLTR_like"/>
    <property type="match status" value="1"/>
</dbReference>
<organism evidence="3 4">
    <name type="scientific">Cryptotermes secundus</name>
    <dbReference type="NCBI Taxonomy" id="105785"/>
    <lineage>
        <taxon>Eukaryota</taxon>
        <taxon>Metazoa</taxon>
        <taxon>Ecdysozoa</taxon>
        <taxon>Arthropoda</taxon>
        <taxon>Hexapoda</taxon>
        <taxon>Insecta</taxon>
        <taxon>Pterygota</taxon>
        <taxon>Neoptera</taxon>
        <taxon>Polyneoptera</taxon>
        <taxon>Dictyoptera</taxon>
        <taxon>Blattodea</taxon>
        <taxon>Blattoidea</taxon>
        <taxon>Termitoidae</taxon>
        <taxon>Kalotermitidae</taxon>
        <taxon>Cryptotermitinae</taxon>
        <taxon>Cryptotermes</taxon>
    </lineage>
</organism>
<dbReference type="GO" id="GO:0071897">
    <property type="term" value="P:DNA biosynthetic process"/>
    <property type="evidence" value="ECO:0007669"/>
    <property type="project" value="UniProtKB-ARBA"/>
</dbReference>
<dbReference type="InterPro" id="IPR005135">
    <property type="entry name" value="Endo/exonuclease/phosphatase"/>
</dbReference>
<evidence type="ECO:0000256" key="1">
    <source>
        <dbReference type="SAM" id="MobiDB-lite"/>
    </source>
</evidence>
<protein>
    <recommendedName>
        <fullName evidence="2">Reverse transcriptase domain-containing protein</fullName>
    </recommendedName>
</protein>
<dbReference type="InterPro" id="IPR000477">
    <property type="entry name" value="RT_dom"/>
</dbReference>
<dbReference type="AlphaFoldDB" id="A0A2J7QMV1"/>
<evidence type="ECO:0000313" key="4">
    <source>
        <dbReference type="Proteomes" id="UP000235965"/>
    </source>
</evidence>
<dbReference type="EMBL" id="NEVH01013202">
    <property type="protein sequence ID" value="PNF29898.1"/>
    <property type="molecule type" value="Genomic_DNA"/>
</dbReference>
<dbReference type="InterPro" id="IPR036691">
    <property type="entry name" value="Endo/exonu/phosph_ase_sf"/>
</dbReference>
<name>A0A2J7QMV1_9NEOP</name>
<proteinExistence type="predicted"/>
<dbReference type="SUPFAM" id="SSF56672">
    <property type="entry name" value="DNA/RNA polymerases"/>
    <property type="match status" value="1"/>
</dbReference>
<dbReference type="OrthoDB" id="414730at2759"/>
<dbReference type="InParanoid" id="A0A2J7QMV1"/>
<dbReference type="GO" id="GO:0003824">
    <property type="term" value="F:catalytic activity"/>
    <property type="evidence" value="ECO:0007669"/>
    <property type="project" value="InterPro"/>
</dbReference>
<keyword evidence="4" id="KW-1185">Reference proteome</keyword>
<feature type="domain" description="Reverse transcriptase" evidence="2">
    <location>
        <begin position="550"/>
        <end position="825"/>
    </location>
</feature>
<dbReference type="PROSITE" id="PS50878">
    <property type="entry name" value="RT_POL"/>
    <property type="match status" value="1"/>
</dbReference>